<keyword evidence="8" id="KW-1185">Reference proteome</keyword>
<dbReference type="InterPro" id="IPR006224">
    <property type="entry name" value="PsdUridine_synth_RluA-like_CS"/>
</dbReference>
<name>A0A7R9AHQ0_9CRUS</name>
<dbReference type="CDD" id="cd02869">
    <property type="entry name" value="PseudoU_synth_RluA_like"/>
    <property type="match status" value="1"/>
</dbReference>
<dbReference type="InterPro" id="IPR006225">
    <property type="entry name" value="PsdUridine_synth_RluC/D"/>
</dbReference>
<dbReference type="InterPro" id="IPR020103">
    <property type="entry name" value="PsdUridine_synth_cat_dom_sf"/>
</dbReference>
<comment type="similarity">
    <text evidence="1 5">Belongs to the pseudouridine synthase RluA family.</text>
</comment>
<evidence type="ECO:0000256" key="1">
    <source>
        <dbReference type="ARBA" id="ARBA00010876"/>
    </source>
</evidence>
<evidence type="ECO:0000256" key="5">
    <source>
        <dbReference type="RuleBase" id="RU362028"/>
    </source>
</evidence>
<keyword evidence="2 5" id="KW-0413">Isomerase</keyword>
<dbReference type="PANTHER" id="PTHR21600:SF44">
    <property type="entry name" value="RIBOSOMAL LARGE SUBUNIT PSEUDOURIDINE SYNTHASE D"/>
    <property type="match status" value="1"/>
</dbReference>
<dbReference type="EC" id="5.4.99.-" evidence="5"/>
<dbReference type="InterPro" id="IPR050188">
    <property type="entry name" value="RluA_PseudoU_synthase"/>
</dbReference>
<evidence type="ECO:0000256" key="3">
    <source>
        <dbReference type="PIRSR" id="PIRSR606225-1"/>
    </source>
</evidence>
<accession>A0A7R9AHQ0</accession>
<organism evidence="7">
    <name type="scientific">Darwinula stevensoni</name>
    <dbReference type="NCBI Taxonomy" id="69355"/>
    <lineage>
        <taxon>Eukaryota</taxon>
        <taxon>Metazoa</taxon>
        <taxon>Ecdysozoa</taxon>
        <taxon>Arthropoda</taxon>
        <taxon>Crustacea</taxon>
        <taxon>Oligostraca</taxon>
        <taxon>Ostracoda</taxon>
        <taxon>Podocopa</taxon>
        <taxon>Podocopida</taxon>
        <taxon>Darwinulocopina</taxon>
        <taxon>Darwinuloidea</taxon>
        <taxon>Darwinulidae</taxon>
        <taxon>Darwinula</taxon>
    </lineage>
</organism>
<dbReference type="PROSITE" id="PS01129">
    <property type="entry name" value="PSI_RLU"/>
    <property type="match status" value="1"/>
</dbReference>
<protein>
    <recommendedName>
        <fullName evidence="5">Pseudouridine synthase</fullName>
        <ecNumber evidence="5">5.4.99.-</ecNumber>
    </recommendedName>
</protein>
<proteinExistence type="inferred from homology"/>
<evidence type="ECO:0000256" key="4">
    <source>
        <dbReference type="PROSITE-ProRule" id="PRU00182"/>
    </source>
</evidence>
<dbReference type="GO" id="GO:0009982">
    <property type="term" value="F:pseudouridine synthase activity"/>
    <property type="evidence" value="ECO:0007669"/>
    <property type="project" value="InterPro"/>
</dbReference>
<dbReference type="Pfam" id="PF01479">
    <property type="entry name" value="S4"/>
    <property type="match status" value="1"/>
</dbReference>
<evidence type="ECO:0000259" key="6">
    <source>
        <dbReference type="SMART" id="SM00363"/>
    </source>
</evidence>
<dbReference type="SUPFAM" id="SSF55120">
    <property type="entry name" value="Pseudouridine synthase"/>
    <property type="match status" value="1"/>
</dbReference>
<dbReference type="InterPro" id="IPR036986">
    <property type="entry name" value="S4_RNA-bd_sf"/>
</dbReference>
<dbReference type="EMBL" id="LR907884">
    <property type="protein sequence ID" value="CAD7254219.1"/>
    <property type="molecule type" value="Genomic_DNA"/>
</dbReference>
<keyword evidence="4" id="KW-0694">RNA-binding</keyword>
<dbReference type="InterPro" id="IPR002942">
    <property type="entry name" value="S4_RNA-bd"/>
</dbReference>
<dbReference type="OrthoDB" id="428658at2759"/>
<feature type="domain" description="RNA-binding S4" evidence="6">
    <location>
        <begin position="29"/>
        <end position="92"/>
    </location>
</feature>
<feature type="active site" evidence="3">
    <location>
        <position position="150"/>
    </location>
</feature>
<dbReference type="Proteomes" id="UP000677054">
    <property type="component" value="Unassembled WGS sequence"/>
</dbReference>
<comment type="catalytic activity">
    <reaction evidence="5">
        <text>a uridine in RNA = a pseudouridine in RNA</text>
        <dbReference type="Rhea" id="RHEA:48348"/>
        <dbReference type="Rhea" id="RHEA-COMP:12068"/>
        <dbReference type="Rhea" id="RHEA-COMP:12069"/>
        <dbReference type="ChEBI" id="CHEBI:65314"/>
        <dbReference type="ChEBI" id="CHEBI:65315"/>
    </reaction>
</comment>
<dbReference type="PANTHER" id="PTHR21600">
    <property type="entry name" value="MITOCHONDRIAL RNA PSEUDOURIDINE SYNTHASE"/>
    <property type="match status" value="1"/>
</dbReference>
<gene>
    <name evidence="7" type="ORF">DSTB1V02_LOCUS13965</name>
</gene>
<dbReference type="InterPro" id="IPR006145">
    <property type="entry name" value="PsdUridine_synth_RsuA/RluA"/>
</dbReference>
<dbReference type="CDD" id="cd00165">
    <property type="entry name" value="S4"/>
    <property type="match status" value="1"/>
</dbReference>
<dbReference type="NCBIfam" id="TIGR00005">
    <property type="entry name" value="rluA_subfam"/>
    <property type="match status" value="1"/>
</dbReference>
<reference evidence="7" key="1">
    <citation type="submission" date="2020-11" db="EMBL/GenBank/DDBJ databases">
        <authorList>
            <person name="Tran Van P."/>
        </authorList>
    </citation>
    <scope>NUCLEOTIDE SEQUENCE</scope>
</reference>
<dbReference type="Gene3D" id="3.10.290.10">
    <property type="entry name" value="RNA-binding S4 domain"/>
    <property type="match status" value="1"/>
</dbReference>
<dbReference type="SMART" id="SM00363">
    <property type="entry name" value="S4"/>
    <property type="match status" value="1"/>
</dbReference>
<dbReference type="PROSITE" id="PS50889">
    <property type="entry name" value="S4"/>
    <property type="match status" value="1"/>
</dbReference>
<dbReference type="GO" id="GO:0003723">
    <property type="term" value="F:RNA binding"/>
    <property type="evidence" value="ECO:0007669"/>
    <property type="project" value="UniProtKB-KW"/>
</dbReference>
<evidence type="ECO:0000256" key="2">
    <source>
        <dbReference type="ARBA" id="ARBA00023235"/>
    </source>
</evidence>
<dbReference type="Pfam" id="PF00849">
    <property type="entry name" value="PseudoU_synth_2"/>
    <property type="match status" value="1"/>
</dbReference>
<dbReference type="Gene3D" id="3.30.2350.10">
    <property type="entry name" value="Pseudouridine synthase"/>
    <property type="match status" value="1"/>
</dbReference>
<dbReference type="GO" id="GO:0000455">
    <property type="term" value="P:enzyme-directed rRNA pseudouridine synthesis"/>
    <property type="evidence" value="ECO:0007669"/>
    <property type="project" value="TreeGrafter"/>
</dbReference>
<comment type="function">
    <text evidence="5">Responsible for synthesis of pseudouridine from uracil.</text>
</comment>
<sequence>MNDALMDVPEQDLEDPLFEAVIEDQFAGERIDKVLATMLPEFSRSRIQQAIAEKQVMLDGKLVSSKTKVFGGESIKVLDITNEMQTAFEPENIAIEVVAEDDDILVINKPVGMVVHPAAGNWSGTLLNALLYHYPQLGQVPRAGIVHRLDKDTSGLLVVAKNIAAQTQLIRQMQQHEVERLYLAVVWGEPKPMGLIDKPIGRDGRDRTRMAPLTLGGKPARTHYEQIAVGYYDHHQVELPITVVKCQLETGRTHQIRVHMASIGHPLLGDQTYQHLAPKARRMPLPMDWHRQALHAFRLSLRHPVTGERLEWQAPLPDDLQKLINVLGFDQEAILSDISPIQQGRF</sequence>
<dbReference type="AlphaFoldDB" id="A0A7R9AHQ0"/>
<dbReference type="EMBL" id="CAJPEV010008366">
    <property type="protein sequence ID" value="CAG0905241.1"/>
    <property type="molecule type" value="Genomic_DNA"/>
</dbReference>
<evidence type="ECO:0000313" key="7">
    <source>
        <dbReference type="EMBL" id="CAD7254219.1"/>
    </source>
</evidence>
<dbReference type="SUPFAM" id="SSF55174">
    <property type="entry name" value="Alpha-L RNA-binding motif"/>
    <property type="match status" value="1"/>
</dbReference>
<evidence type="ECO:0000313" key="8">
    <source>
        <dbReference type="Proteomes" id="UP000677054"/>
    </source>
</evidence>